<accession>A0ABS4G1X6</accession>
<evidence type="ECO:0000256" key="4">
    <source>
        <dbReference type="ARBA" id="ARBA00035178"/>
    </source>
</evidence>
<keyword evidence="3 5" id="KW-0687">Ribonucleoprotein</keyword>
<dbReference type="NCBIfam" id="TIGR01031">
    <property type="entry name" value="rpmF_bact"/>
    <property type="match status" value="1"/>
</dbReference>
<evidence type="ECO:0000256" key="3">
    <source>
        <dbReference type="ARBA" id="ARBA00023274"/>
    </source>
</evidence>
<dbReference type="RefSeq" id="WP_023387849.1">
    <property type="nucleotide sequence ID" value="NZ_JAGGKC010000006.1"/>
</dbReference>
<evidence type="ECO:0000256" key="2">
    <source>
        <dbReference type="ARBA" id="ARBA00022980"/>
    </source>
</evidence>
<dbReference type="PANTHER" id="PTHR35534">
    <property type="entry name" value="50S RIBOSOMAL PROTEIN L32"/>
    <property type="match status" value="1"/>
</dbReference>
<dbReference type="InterPro" id="IPR002677">
    <property type="entry name" value="Ribosomal_bL32"/>
</dbReference>
<proteinExistence type="inferred from homology"/>
<gene>
    <name evidence="5" type="primary">rpmF</name>
    <name evidence="6" type="ORF">J2Z34_001024</name>
</gene>
<reference evidence="6 7" key="1">
    <citation type="submission" date="2021-03" db="EMBL/GenBank/DDBJ databases">
        <title>Genomic Encyclopedia of Type Strains, Phase IV (KMG-IV): sequencing the most valuable type-strain genomes for metagenomic binning, comparative biology and taxonomic classification.</title>
        <authorList>
            <person name="Goeker M."/>
        </authorList>
    </citation>
    <scope>NUCLEOTIDE SEQUENCE [LARGE SCALE GENOMIC DNA]</scope>
    <source>
        <strain evidence="6 7">DSM 6139</strain>
    </source>
</reference>
<dbReference type="PANTHER" id="PTHR35534:SF1">
    <property type="entry name" value="LARGE RIBOSOMAL SUBUNIT PROTEIN BL32"/>
    <property type="match status" value="1"/>
</dbReference>
<evidence type="ECO:0000256" key="5">
    <source>
        <dbReference type="HAMAP-Rule" id="MF_00340"/>
    </source>
</evidence>
<keyword evidence="7" id="KW-1185">Reference proteome</keyword>
<dbReference type="Pfam" id="PF01783">
    <property type="entry name" value="Ribosomal_L32p"/>
    <property type="match status" value="1"/>
</dbReference>
<dbReference type="InterPro" id="IPR011332">
    <property type="entry name" value="Ribosomal_zn-bd"/>
</dbReference>
<comment type="caution">
    <text evidence="6">The sequence shown here is derived from an EMBL/GenBank/DDBJ whole genome shotgun (WGS) entry which is preliminary data.</text>
</comment>
<comment type="similarity">
    <text evidence="1 5">Belongs to the bacterial ribosomal protein bL32 family.</text>
</comment>
<dbReference type="HAMAP" id="MF_00340">
    <property type="entry name" value="Ribosomal_bL32"/>
    <property type="match status" value="1"/>
</dbReference>
<dbReference type="EMBL" id="JAGGKC010000006">
    <property type="protein sequence ID" value="MBP1918548.1"/>
    <property type="molecule type" value="Genomic_DNA"/>
</dbReference>
<organism evidence="6 7">
    <name type="scientific">Youngiibacter multivorans</name>
    <dbReference type="NCBI Taxonomy" id="937251"/>
    <lineage>
        <taxon>Bacteria</taxon>
        <taxon>Bacillati</taxon>
        <taxon>Bacillota</taxon>
        <taxon>Clostridia</taxon>
        <taxon>Eubacteriales</taxon>
        <taxon>Clostridiaceae</taxon>
        <taxon>Youngiibacter</taxon>
    </lineage>
</organism>
<protein>
    <recommendedName>
        <fullName evidence="4 5">Large ribosomal subunit protein bL32</fullName>
    </recommendedName>
</protein>
<dbReference type="GO" id="GO:0005840">
    <property type="term" value="C:ribosome"/>
    <property type="evidence" value="ECO:0007669"/>
    <property type="project" value="UniProtKB-KW"/>
</dbReference>
<dbReference type="Proteomes" id="UP001519271">
    <property type="component" value="Unassembled WGS sequence"/>
</dbReference>
<dbReference type="SUPFAM" id="SSF57829">
    <property type="entry name" value="Zn-binding ribosomal proteins"/>
    <property type="match status" value="1"/>
</dbReference>
<evidence type="ECO:0000313" key="7">
    <source>
        <dbReference type="Proteomes" id="UP001519271"/>
    </source>
</evidence>
<evidence type="ECO:0000256" key="1">
    <source>
        <dbReference type="ARBA" id="ARBA00008560"/>
    </source>
</evidence>
<keyword evidence="2 5" id="KW-0689">Ribosomal protein</keyword>
<name>A0ABS4G1X6_9CLOT</name>
<evidence type="ECO:0000313" key="6">
    <source>
        <dbReference type="EMBL" id="MBP1918548.1"/>
    </source>
</evidence>
<sequence length="61" mass="6861">MGNPARKFSKGRRDRRRAQTFTLAAPGLVECPQCHEKKLPHRVCKACGYYDGKEVVAVEAE</sequence>
<dbReference type="InterPro" id="IPR044957">
    <property type="entry name" value="Ribosomal_bL32_bact"/>
</dbReference>